<evidence type="ECO:0008006" key="3">
    <source>
        <dbReference type="Google" id="ProtNLM"/>
    </source>
</evidence>
<dbReference type="RefSeq" id="WP_302039645.1">
    <property type="nucleotide sequence ID" value="NZ_JAUKPO010000014.1"/>
</dbReference>
<sequence>MSELCVVVMSCDKYSDIWQSFYTLFDKYWSDCPLKVYHISETKKLNHPKVVSLVAGAGTEWSERLAWALAKIPERYVLFLLEDYLLIDYVDTKRIIDLVNVIKAEEAGYMRIFPCPAPDINYKEYKDIGLILKHSPYNVTTQATIWDKEILKSILVPTETVWKFEIEGSKRTTQIEKIFLGLQEKNSRIFKPSDYPYPYFCTAVFKGKWMRGAVEHCTKEGIKLDLEYRPVESSMDEFYRVYYPKSPVFIQHIMDFVKSRV</sequence>
<gene>
    <name evidence="1" type="ORF">Q0590_21380</name>
</gene>
<dbReference type="Proteomes" id="UP001168528">
    <property type="component" value="Unassembled WGS sequence"/>
</dbReference>
<evidence type="ECO:0000313" key="2">
    <source>
        <dbReference type="Proteomes" id="UP001168528"/>
    </source>
</evidence>
<accession>A0ABT8R9S3</accession>
<protein>
    <recommendedName>
        <fullName evidence="3">Glycosyltransferase family 2 protein</fullName>
    </recommendedName>
</protein>
<comment type="caution">
    <text evidence="1">The sequence shown here is derived from an EMBL/GenBank/DDBJ whole genome shotgun (WGS) entry which is preliminary data.</text>
</comment>
<organism evidence="1 2">
    <name type="scientific">Rhodocytophaga aerolata</name>
    <dbReference type="NCBI Taxonomy" id="455078"/>
    <lineage>
        <taxon>Bacteria</taxon>
        <taxon>Pseudomonadati</taxon>
        <taxon>Bacteroidota</taxon>
        <taxon>Cytophagia</taxon>
        <taxon>Cytophagales</taxon>
        <taxon>Rhodocytophagaceae</taxon>
        <taxon>Rhodocytophaga</taxon>
    </lineage>
</organism>
<keyword evidence="2" id="KW-1185">Reference proteome</keyword>
<dbReference type="EMBL" id="JAUKPO010000014">
    <property type="protein sequence ID" value="MDO1448844.1"/>
    <property type="molecule type" value="Genomic_DNA"/>
</dbReference>
<evidence type="ECO:0000313" key="1">
    <source>
        <dbReference type="EMBL" id="MDO1448844.1"/>
    </source>
</evidence>
<name>A0ABT8R9S3_9BACT</name>
<reference evidence="1" key="1">
    <citation type="submission" date="2023-07" db="EMBL/GenBank/DDBJ databases">
        <title>The genome sequence of Rhodocytophaga aerolata KACC 12507.</title>
        <authorList>
            <person name="Zhang X."/>
        </authorList>
    </citation>
    <scope>NUCLEOTIDE SEQUENCE</scope>
    <source>
        <strain evidence="1">KACC 12507</strain>
    </source>
</reference>
<proteinExistence type="predicted"/>